<protein>
    <submittedName>
        <fullName evidence="1">Uncharacterized protein</fullName>
    </submittedName>
</protein>
<dbReference type="Proteomes" id="UP001307849">
    <property type="component" value="Unassembled WGS sequence"/>
</dbReference>
<name>A0AAN8NAQ9_9PEZI</name>
<gene>
    <name evidence="1" type="ORF">TWF506_003975</name>
</gene>
<comment type="caution">
    <text evidence="1">The sequence shown here is derived from an EMBL/GenBank/DDBJ whole genome shotgun (WGS) entry which is preliminary data.</text>
</comment>
<reference evidence="1 2" key="1">
    <citation type="submission" date="2019-10" db="EMBL/GenBank/DDBJ databases">
        <authorList>
            <person name="Palmer J.M."/>
        </authorList>
    </citation>
    <scope>NUCLEOTIDE SEQUENCE [LARGE SCALE GENOMIC DNA]</scope>
    <source>
        <strain evidence="1 2">TWF506</strain>
    </source>
</reference>
<keyword evidence="2" id="KW-1185">Reference proteome</keyword>
<proteinExistence type="predicted"/>
<organism evidence="1 2">
    <name type="scientific">Arthrobotrys conoides</name>
    <dbReference type="NCBI Taxonomy" id="74498"/>
    <lineage>
        <taxon>Eukaryota</taxon>
        <taxon>Fungi</taxon>
        <taxon>Dikarya</taxon>
        <taxon>Ascomycota</taxon>
        <taxon>Pezizomycotina</taxon>
        <taxon>Orbiliomycetes</taxon>
        <taxon>Orbiliales</taxon>
        <taxon>Orbiliaceae</taxon>
        <taxon>Arthrobotrys</taxon>
    </lineage>
</organism>
<accession>A0AAN8NAQ9</accession>
<sequence length="405" mass="45681">MKFSDFLEAIAPPVQSTPKLTLLTQTTVPRYSHRPEGSLVEWTDVRSEIENLLAPLLPQEFPRLGEISQGLLEILEEVKDDACDEKQVSENAALAYEMPVRILLKYLFNIKSAWSDHRSARCIGDPDRLFIVGDRADITNTPRLVVKYETPWDLDTPDDLARFFNETISTIGYEETRGNKLVGAVAWLYGYMTFNNLKFGILSTYEKVFLFQREENEGLKVSSAFKFSDKGIESPVAALVFICHRVSQAGYFYSSPTEEGSRGSPILYFEEGLDFDGFSGEGSGWKDIQLHLGERASKKYATLVKGEIKAQDKRNTHPKRQLSVSSIPVHHTDLRKIYLRTPSLDDNNSQVPRTTGSAGKIYSNPLHCWNSTQLVAIFGSRRLWPELRRNPTDLASVLVGGYRGS</sequence>
<evidence type="ECO:0000313" key="2">
    <source>
        <dbReference type="Proteomes" id="UP001307849"/>
    </source>
</evidence>
<evidence type="ECO:0000313" key="1">
    <source>
        <dbReference type="EMBL" id="KAK6499346.1"/>
    </source>
</evidence>
<dbReference type="AlphaFoldDB" id="A0AAN8NAQ9"/>
<dbReference type="EMBL" id="JAVHJM010000013">
    <property type="protein sequence ID" value="KAK6499346.1"/>
    <property type="molecule type" value="Genomic_DNA"/>
</dbReference>